<name>A0A3S1BQV9_9BACL</name>
<feature type="transmembrane region" description="Helical" evidence="1">
    <location>
        <begin position="208"/>
        <end position="226"/>
    </location>
</feature>
<keyword evidence="1" id="KW-1133">Transmembrane helix</keyword>
<keyword evidence="1" id="KW-0812">Transmembrane</keyword>
<dbReference type="Pfam" id="PF06570">
    <property type="entry name" value="DUF1129"/>
    <property type="match status" value="1"/>
</dbReference>
<dbReference type="SUPFAM" id="SSF158560">
    <property type="entry name" value="BH3980-like"/>
    <property type="match status" value="1"/>
</dbReference>
<dbReference type="Gene3D" id="1.10.1900.10">
    <property type="entry name" value="c-terminal domain of poly(a) binding protein"/>
    <property type="match status" value="1"/>
</dbReference>
<organism evidence="2 3">
    <name type="scientific">Paenibacillus anaericanus</name>
    <dbReference type="NCBI Taxonomy" id="170367"/>
    <lineage>
        <taxon>Bacteria</taxon>
        <taxon>Bacillati</taxon>
        <taxon>Bacillota</taxon>
        <taxon>Bacilli</taxon>
        <taxon>Bacillales</taxon>
        <taxon>Paenibacillaceae</taxon>
        <taxon>Paenibacillus</taxon>
    </lineage>
</organism>
<accession>A0A3S1BQV9</accession>
<sequence length="230" mass="25956">MNIHEMKDESKKLTQQMNPANKKYFNEVVRYISSDSTTLTETKSAEILRGLAKQIVNNQQKGISAQDVFGNDASVYSSQLVEDVLMRKPRTLKDKIKYYTMIPWVALTWVFFIYMITGFMGKWFGGELEYTQINTSFLLLVAVISIILIEAVTRFLGSVPAEDEKEKNLSARKFDLKALGIYIGAAVLLVAVGLMLDQVMPSFTVSPWDSLIVFIIGVLGHILIFARRGK</sequence>
<comment type="caution">
    <text evidence="2">The sequence shown here is derived from an EMBL/GenBank/DDBJ whole genome shotgun (WGS) entry which is preliminary data.</text>
</comment>
<dbReference type="RefSeq" id="WP_127192985.1">
    <property type="nucleotide sequence ID" value="NZ_RZNY01000012.1"/>
</dbReference>
<proteinExistence type="predicted"/>
<dbReference type="Proteomes" id="UP000279446">
    <property type="component" value="Unassembled WGS sequence"/>
</dbReference>
<feature type="transmembrane region" description="Helical" evidence="1">
    <location>
        <begin position="178"/>
        <end position="196"/>
    </location>
</feature>
<keyword evidence="1" id="KW-0472">Membrane</keyword>
<evidence type="ECO:0000313" key="3">
    <source>
        <dbReference type="Proteomes" id="UP000279446"/>
    </source>
</evidence>
<dbReference type="AlphaFoldDB" id="A0A3S1BQV9"/>
<evidence type="ECO:0000256" key="1">
    <source>
        <dbReference type="SAM" id="Phobius"/>
    </source>
</evidence>
<dbReference type="InterPro" id="IPR009214">
    <property type="entry name" value="DUF1129"/>
</dbReference>
<protein>
    <submittedName>
        <fullName evidence="2">DUF1129 family protein</fullName>
    </submittedName>
</protein>
<keyword evidence="3" id="KW-1185">Reference proteome</keyword>
<gene>
    <name evidence="2" type="ORF">EJP82_15605</name>
</gene>
<feature type="transmembrane region" description="Helical" evidence="1">
    <location>
        <begin position="96"/>
        <end position="117"/>
    </location>
</feature>
<dbReference type="EMBL" id="RZNY01000012">
    <property type="protein sequence ID" value="RUT45381.1"/>
    <property type="molecule type" value="Genomic_DNA"/>
</dbReference>
<reference evidence="2 3" key="1">
    <citation type="submission" date="2018-12" db="EMBL/GenBank/DDBJ databases">
        <authorList>
            <person name="Sun L."/>
            <person name="Chen Z."/>
        </authorList>
    </citation>
    <scope>NUCLEOTIDE SEQUENCE [LARGE SCALE GENOMIC DNA]</scope>
    <source>
        <strain evidence="2 3">DSM 15890</strain>
    </source>
</reference>
<dbReference type="OrthoDB" id="1655249at2"/>
<feature type="transmembrane region" description="Helical" evidence="1">
    <location>
        <begin position="137"/>
        <end position="157"/>
    </location>
</feature>
<evidence type="ECO:0000313" key="2">
    <source>
        <dbReference type="EMBL" id="RUT45381.1"/>
    </source>
</evidence>